<reference evidence="1 2" key="1">
    <citation type="journal article" date="2013" name="ISME J.">
        <title>A metabolic model for members of the genus Tetrasphaera involved in enhanced biological phosphorus removal.</title>
        <authorList>
            <person name="Kristiansen R."/>
            <person name="Nguyen H.T.T."/>
            <person name="Saunders A.M."/>
            <person name="Nielsen J.L."/>
            <person name="Wimmer R."/>
            <person name="Le V.Q."/>
            <person name="McIlroy S.J."/>
            <person name="Petrovski S."/>
            <person name="Seviour R.J."/>
            <person name="Calteau A."/>
            <person name="Nielsen K.L."/>
            <person name="Nielsen P.H."/>
        </authorList>
    </citation>
    <scope>NUCLEOTIDE SEQUENCE [LARGE SCALE GENOMIC DNA]</scope>
    <source>
        <strain evidence="1 2">Lp2</strain>
    </source>
</reference>
<evidence type="ECO:0000313" key="2">
    <source>
        <dbReference type="Proteomes" id="UP000013167"/>
    </source>
</evidence>
<dbReference type="AlphaFoldDB" id="N0E2G4"/>
<dbReference type="STRING" id="1193181.BN10_810006"/>
<dbReference type="Proteomes" id="UP000013167">
    <property type="component" value="Unassembled WGS sequence"/>
</dbReference>
<keyword evidence="2" id="KW-1185">Reference proteome</keyword>
<accession>N0E2G4</accession>
<evidence type="ECO:0000313" key="1">
    <source>
        <dbReference type="EMBL" id="CCH71133.1"/>
    </source>
</evidence>
<organism evidence="1 2">
    <name type="scientific">Phycicoccus elongatus Lp2</name>
    <dbReference type="NCBI Taxonomy" id="1193181"/>
    <lineage>
        <taxon>Bacteria</taxon>
        <taxon>Bacillati</taxon>
        <taxon>Actinomycetota</taxon>
        <taxon>Actinomycetes</taxon>
        <taxon>Micrococcales</taxon>
        <taxon>Intrasporangiaceae</taxon>
        <taxon>Phycicoccus</taxon>
    </lineage>
</organism>
<proteinExistence type="predicted"/>
<comment type="caution">
    <text evidence="1">The sequence shown here is derived from an EMBL/GenBank/DDBJ whole genome shotgun (WGS) entry which is preliminary data.</text>
</comment>
<protein>
    <submittedName>
        <fullName evidence="1">Uncharacterized protein</fullName>
    </submittedName>
</protein>
<dbReference type="HOGENOM" id="CLU_3391837_0_0_11"/>
<sequence>MRPARGRHINRRAGHSVMGFTAQVADTVITHE</sequence>
<name>N0E2G4_9MICO</name>
<gene>
    <name evidence="1" type="ORF">BN10_810006</name>
</gene>
<dbReference type="EMBL" id="CAIZ01000154">
    <property type="protein sequence ID" value="CCH71133.1"/>
    <property type="molecule type" value="Genomic_DNA"/>
</dbReference>